<evidence type="ECO:0000256" key="12">
    <source>
        <dbReference type="ARBA" id="ARBA00032242"/>
    </source>
</evidence>
<dbReference type="GO" id="GO:0034727">
    <property type="term" value="P:piecemeal microautophagy of the nucleus"/>
    <property type="evidence" value="ECO:0007669"/>
    <property type="project" value="TreeGrafter"/>
</dbReference>
<comment type="subcellular location">
    <subcellularLocation>
        <location evidence="1">Cytoplasm</location>
    </subcellularLocation>
</comment>
<evidence type="ECO:0000256" key="6">
    <source>
        <dbReference type="ARBA" id="ARBA00022679"/>
    </source>
</evidence>
<dbReference type="PROSITE" id="PS50011">
    <property type="entry name" value="PROTEIN_KINASE_DOM"/>
    <property type="match status" value="1"/>
</dbReference>
<evidence type="ECO:0000256" key="4">
    <source>
        <dbReference type="ARBA" id="ARBA00022490"/>
    </source>
</evidence>
<evidence type="ECO:0000256" key="10">
    <source>
        <dbReference type="ARBA" id="ARBA00022840"/>
    </source>
</evidence>
<dbReference type="Pfam" id="PF04212">
    <property type="entry name" value="MIT"/>
    <property type="match status" value="1"/>
</dbReference>
<dbReference type="InterPro" id="IPR000719">
    <property type="entry name" value="Prot_kinase_dom"/>
</dbReference>
<keyword evidence="9" id="KW-0418">Kinase</keyword>
<keyword evidence="5 16" id="KW-0723">Serine/threonine-protein kinase</keyword>
<evidence type="ECO:0000256" key="3">
    <source>
        <dbReference type="ARBA" id="ARBA00021644"/>
    </source>
</evidence>
<keyword evidence="4" id="KW-0963">Cytoplasm</keyword>
<dbReference type="PANTHER" id="PTHR24348:SF65">
    <property type="entry name" value="SERINE_THREONINE-PROTEIN KINASE ULK3"/>
    <property type="match status" value="1"/>
</dbReference>
<dbReference type="SUPFAM" id="SSF56112">
    <property type="entry name" value="Protein kinase-like (PK-like)"/>
    <property type="match status" value="1"/>
</dbReference>
<dbReference type="SMART" id="SM00220">
    <property type="entry name" value="S_TKc"/>
    <property type="match status" value="1"/>
</dbReference>
<dbReference type="InterPro" id="IPR045269">
    <property type="entry name" value="Atg1-like"/>
</dbReference>
<dbReference type="GO" id="GO:0034045">
    <property type="term" value="C:phagophore assembly site membrane"/>
    <property type="evidence" value="ECO:0007669"/>
    <property type="project" value="TreeGrafter"/>
</dbReference>
<keyword evidence="11" id="KW-0072">Autophagy</keyword>
<dbReference type="InterPro" id="IPR036181">
    <property type="entry name" value="MIT_dom_sf"/>
</dbReference>
<evidence type="ECO:0000256" key="1">
    <source>
        <dbReference type="ARBA" id="ARBA00004496"/>
    </source>
</evidence>
<dbReference type="AlphaFoldDB" id="A0A8J2WQT6"/>
<sequence length="448" mass="50867">MPVPRVPGFVLQSKIGSGTFSDVYKACRVNTHKEVVAVKCILKNKLSVATVNSIVHEIEALKLLRHPHIIQMLDFQWDENFIYIIMEYCEGGDLSIFIRNYKQLNEKICKSFLGQLASALKYLRQHNIVHMDLKPNNLLLTTRRHPVLKLADFGLAQSLKNRERETSFRGSPLYMAPEILRRQSYDASVDLWSTGVILYECLFGKPPCSSKSLKELVEKILSEAAIVIPTSLEISSDCRDLLIRLLQKDPNKRITFEEFFNHPFVNASVMSSNSGLLNSNSVFQRVENSDKLNRDADAGTKSKLSGQLACSSLRIKEISSSDNMPKHIVFETSSNQETKAKVKIFQELRSLASATPNLVSSLEIGVEGVQYDSEGHHMIALERYKAALEIMIPLLRNESKGRRRELLHQQVTLWIERAEQLQVFHDLQQSNLEELQSEDASGQYCCIQ</sequence>
<reference evidence="18" key="1">
    <citation type="submission" date="2021-11" db="EMBL/GenBank/DDBJ databases">
        <authorList>
            <person name="Schell T."/>
        </authorList>
    </citation>
    <scope>NUCLEOTIDE SEQUENCE</scope>
    <source>
        <strain evidence="18">M5</strain>
    </source>
</reference>
<dbReference type="Gene3D" id="1.20.58.80">
    <property type="entry name" value="Phosphotransferase system, lactose/cellobiose-type IIA subunit"/>
    <property type="match status" value="1"/>
</dbReference>
<evidence type="ECO:0000313" key="18">
    <source>
        <dbReference type="EMBL" id="CAH0113743.1"/>
    </source>
</evidence>
<evidence type="ECO:0000256" key="14">
    <source>
        <dbReference type="ARBA" id="ARBA00048679"/>
    </source>
</evidence>
<dbReference type="GO" id="GO:0061709">
    <property type="term" value="P:reticulophagy"/>
    <property type="evidence" value="ECO:0007669"/>
    <property type="project" value="TreeGrafter"/>
</dbReference>
<evidence type="ECO:0000256" key="9">
    <source>
        <dbReference type="ARBA" id="ARBA00022777"/>
    </source>
</evidence>
<keyword evidence="7" id="KW-0677">Repeat</keyword>
<comment type="catalytic activity">
    <reaction evidence="14">
        <text>L-seryl-[protein] + ATP = O-phospho-L-seryl-[protein] + ADP + H(+)</text>
        <dbReference type="Rhea" id="RHEA:17989"/>
        <dbReference type="Rhea" id="RHEA-COMP:9863"/>
        <dbReference type="Rhea" id="RHEA-COMP:11604"/>
        <dbReference type="ChEBI" id="CHEBI:15378"/>
        <dbReference type="ChEBI" id="CHEBI:29999"/>
        <dbReference type="ChEBI" id="CHEBI:30616"/>
        <dbReference type="ChEBI" id="CHEBI:83421"/>
        <dbReference type="ChEBI" id="CHEBI:456216"/>
        <dbReference type="EC" id="2.7.11.1"/>
    </reaction>
</comment>
<dbReference type="FunFam" id="3.30.200.20:FF:000042">
    <property type="entry name" value="Aurora kinase A"/>
    <property type="match status" value="1"/>
</dbReference>
<evidence type="ECO:0000256" key="2">
    <source>
        <dbReference type="ARBA" id="ARBA00012513"/>
    </source>
</evidence>
<dbReference type="GO" id="GO:0004674">
    <property type="term" value="F:protein serine/threonine kinase activity"/>
    <property type="evidence" value="ECO:0007669"/>
    <property type="project" value="UniProtKB-KW"/>
</dbReference>
<name>A0A8J2WQT6_9CRUS</name>
<dbReference type="GO" id="GO:0005524">
    <property type="term" value="F:ATP binding"/>
    <property type="evidence" value="ECO:0007669"/>
    <property type="project" value="UniProtKB-UniRule"/>
</dbReference>
<keyword evidence="10 15" id="KW-0067">ATP-binding</keyword>
<evidence type="ECO:0000256" key="16">
    <source>
        <dbReference type="RuleBase" id="RU000304"/>
    </source>
</evidence>
<dbReference type="InterPro" id="IPR017441">
    <property type="entry name" value="Protein_kinase_ATP_BS"/>
</dbReference>
<dbReference type="GO" id="GO:0000422">
    <property type="term" value="P:autophagy of mitochondrion"/>
    <property type="evidence" value="ECO:0007669"/>
    <property type="project" value="TreeGrafter"/>
</dbReference>
<comment type="caution">
    <text evidence="18">The sequence shown here is derived from an EMBL/GenBank/DDBJ whole genome shotgun (WGS) entry which is preliminary data.</text>
</comment>
<dbReference type="CDD" id="cd14121">
    <property type="entry name" value="STKc_ULK3"/>
    <property type="match status" value="1"/>
</dbReference>
<evidence type="ECO:0000256" key="8">
    <source>
        <dbReference type="ARBA" id="ARBA00022741"/>
    </source>
</evidence>
<evidence type="ECO:0000256" key="5">
    <source>
        <dbReference type="ARBA" id="ARBA00022527"/>
    </source>
</evidence>
<evidence type="ECO:0000256" key="13">
    <source>
        <dbReference type="ARBA" id="ARBA00047899"/>
    </source>
</evidence>
<gene>
    <name evidence="18" type="ORF">DGAL_LOCUS17652</name>
</gene>
<keyword evidence="6" id="KW-0808">Transferase</keyword>
<keyword evidence="19" id="KW-1185">Reference proteome</keyword>
<dbReference type="SUPFAM" id="SSF116846">
    <property type="entry name" value="MIT domain"/>
    <property type="match status" value="1"/>
</dbReference>
<dbReference type="OrthoDB" id="346907at2759"/>
<proteinExistence type="inferred from homology"/>
<dbReference type="InterPro" id="IPR007330">
    <property type="entry name" value="MIT_dom"/>
</dbReference>
<dbReference type="EMBL" id="CAKKLH010000345">
    <property type="protein sequence ID" value="CAH0113743.1"/>
    <property type="molecule type" value="Genomic_DNA"/>
</dbReference>
<evidence type="ECO:0000313" key="19">
    <source>
        <dbReference type="Proteomes" id="UP000789390"/>
    </source>
</evidence>
<dbReference type="GO" id="GO:0042594">
    <property type="term" value="P:response to starvation"/>
    <property type="evidence" value="ECO:0007669"/>
    <property type="project" value="TreeGrafter"/>
</dbReference>
<dbReference type="GO" id="GO:0005829">
    <property type="term" value="C:cytosol"/>
    <property type="evidence" value="ECO:0007669"/>
    <property type="project" value="TreeGrafter"/>
</dbReference>
<dbReference type="InterPro" id="IPR008271">
    <property type="entry name" value="Ser/Thr_kinase_AS"/>
</dbReference>
<accession>A0A8J2WQT6</accession>
<dbReference type="Gene3D" id="1.10.510.10">
    <property type="entry name" value="Transferase(Phosphotransferase) domain 1"/>
    <property type="match status" value="1"/>
</dbReference>
<dbReference type="PROSITE" id="PS00107">
    <property type="entry name" value="PROTEIN_KINASE_ATP"/>
    <property type="match status" value="1"/>
</dbReference>
<feature type="binding site" evidence="15">
    <location>
        <position position="43"/>
    </location>
    <ligand>
        <name>ATP</name>
        <dbReference type="ChEBI" id="CHEBI:30616"/>
    </ligand>
</feature>
<dbReference type="PROSITE" id="PS00108">
    <property type="entry name" value="PROTEIN_KINASE_ST"/>
    <property type="match status" value="1"/>
</dbReference>
<evidence type="ECO:0000256" key="11">
    <source>
        <dbReference type="ARBA" id="ARBA00023006"/>
    </source>
</evidence>
<dbReference type="Proteomes" id="UP000789390">
    <property type="component" value="Unassembled WGS sequence"/>
</dbReference>
<organism evidence="18 19">
    <name type="scientific">Daphnia galeata</name>
    <dbReference type="NCBI Taxonomy" id="27404"/>
    <lineage>
        <taxon>Eukaryota</taxon>
        <taxon>Metazoa</taxon>
        <taxon>Ecdysozoa</taxon>
        <taxon>Arthropoda</taxon>
        <taxon>Crustacea</taxon>
        <taxon>Branchiopoda</taxon>
        <taxon>Diplostraca</taxon>
        <taxon>Cladocera</taxon>
        <taxon>Anomopoda</taxon>
        <taxon>Daphniidae</taxon>
        <taxon>Daphnia</taxon>
    </lineage>
</organism>
<evidence type="ECO:0000259" key="17">
    <source>
        <dbReference type="PROSITE" id="PS50011"/>
    </source>
</evidence>
<evidence type="ECO:0000256" key="7">
    <source>
        <dbReference type="ARBA" id="ARBA00022737"/>
    </source>
</evidence>
<comment type="catalytic activity">
    <reaction evidence="13">
        <text>L-threonyl-[protein] + ATP = O-phospho-L-threonyl-[protein] + ADP + H(+)</text>
        <dbReference type="Rhea" id="RHEA:46608"/>
        <dbReference type="Rhea" id="RHEA-COMP:11060"/>
        <dbReference type="Rhea" id="RHEA-COMP:11605"/>
        <dbReference type="ChEBI" id="CHEBI:15378"/>
        <dbReference type="ChEBI" id="CHEBI:30013"/>
        <dbReference type="ChEBI" id="CHEBI:30616"/>
        <dbReference type="ChEBI" id="CHEBI:61977"/>
        <dbReference type="ChEBI" id="CHEBI:456216"/>
        <dbReference type="EC" id="2.7.11.1"/>
    </reaction>
</comment>
<dbReference type="GO" id="GO:0010506">
    <property type="term" value="P:regulation of autophagy"/>
    <property type="evidence" value="ECO:0007669"/>
    <property type="project" value="InterPro"/>
</dbReference>
<dbReference type="InterPro" id="IPR011009">
    <property type="entry name" value="Kinase-like_dom_sf"/>
</dbReference>
<protein>
    <recommendedName>
        <fullName evidence="3">Serine/threonine-protein kinase ULK3</fullName>
        <ecNumber evidence="2">2.7.11.1</ecNumber>
    </recommendedName>
    <alternativeName>
        <fullName evidence="12">Unc-51-like kinase 3</fullName>
    </alternativeName>
</protein>
<comment type="similarity">
    <text evidence="16">Belongs to the protein kinase superfamily.</text>
</comment>
<dbReference type="PANTHER" id="PTHR24348">
    <property type="entry name" value="SERINE/THREONINE-PROTEIN KINASE UNC-51-RELATED"/>
    <property type="match status" value="1"/>
</dbReference>
<feature type="domain" description="Protein kinase" evidence="17">
    <location>
        <begin position="9"/>
        <end position="265"/>
    </location>
</feature>
<evidence type="ECO:0000256" key="15">
    <source>
        <dbReference type="PROSITE-ProRule" id="PRU10141"/>
    </source>
</evidence>
<dbReference type="GO" id="GO:0005776">
    <property type="term" value="C:autophagosome"/>
    <property type="evidence" value="ECO:0007669"/>
    <property type="project" value="TreeGrafter"/>
</dbReference>
<dbReference type="FunFam" id="1.10.510.10:FF:000571">
    <property type="entry name" value="Maternal embryonic leucine zipper kinase"/>
    <property type="match status" value="1"/>
</dbReference>
<keyword evidence="8 15" id="KW-0547">Nucleotide-binding</keyword>
<dbReference type="EC" id="2.7.11.1" evidence="2"/>
<dbReference type="GO" id="GO:0000045">
    <property type="term" value="P:autophagosome assembly"/>
    <property type="evidence" value="ECO:0007669"/>
    <property type="project" value="TreeGrafter"/>
</dbReference>
<dbReference type="Pfam" id="PF00069">
    <property type="entry name" value="Pkinase"/>
    <property type="match status" value="1"/>
</dbReference>